<dbReference type="InterPro" id="IPR023393">
    <property type="entry name" value="START-like_dom_sf"/>
</dbReference>
<dbReference type="SUPFAM" id="SSF55961">
    <property type="entry name" value="Bet v1-like"/>
    <property type="match status" value="1"/>
</dbReference>
<dbReference type="EMBL" id="SWLB01000023">
    <property type="protein sequence ID" value="KAF3323810.1"/>
    <property type="molecule type" value="Genomic_DNA"/>
</dbReference>
<dbReference type="Proteomes" id="UP000623129">
    <property type="component" value="Unassembled WGS sequence"/>
</dbReference>
<proteinExistence type="predicted"/>
<dbReference type="PANTHER" id="PTHR34560:SF1">
    <property type="entry name" value="START DOMAIN-CONTAINING PROTEIN"/>
    <property type="match status" value="1"/>
</dbReference>
<reference evidence="2" key="1">
    <citation type="submission" date="2020-01" db="EMBL/GenBank/DDBJ databases">
        <title>Genome sequence of Kobresia littledalei, the first chromosome-level genome in the family Cyperaceae.</title>
        <authorList>
            <person name="Qu G."/>
        </authorList>
    </citation>
    <scope>NUCLEOTIDE SEQUENCE</scope>
    <source>
        <strain evidence="2">C.B.Clarke</strain>
        <tissue evidence="2">Leaf</tissue>
    </source>
</reference>
<feature type="compositionally biased region" description="Basic and acidic residues" evidence="1">
    <location>
        <begin position="459"/>
        <end position="472"/>
    </location>
</feature>
<evidence type="ECO:0008006" key="4">
    <source>
        <dbReference type="Google" id="ProtNLM"/>
    </source>
</evidence>
<accession>A0A833QGB4</accession>
<evidence type="ECO:0000313" key="3">
    <source>
        <dbReference type="Proteomes" id="UP000623129"/>
    </source>
</evidence>
<dbReference type="AlphaFoldDB" id="A0A833QGB4"/>
<name>A0A833QGB4_9POAL</name>
<evidence type="ECO:0000313" key="2">
    <source>
        <dbReference type="EMBL" id="KAF3323810.1"/>
    </source>
</evidence>
<organism evidence="2 3">
    <name type="scientific">Carex littledalei</name>
    <dbReference type="NCBI Taxonomy" id="544730"/>
    <lineage>
        <taxon>Eukaryota</taxon>
        <taxon>Viridiplantae</taxon>
        <taxon>Streptophyta</taxon>
        <taxon>Embryophyta</taxon>
        <taxon>Tracheophyta</taxon>
        <taxon>Spermatophyta</taxon>
        <taxon>Magnoliopsida</taxon>
        <taxon>Liliopsida</taxon>
        <taxon>Poales</taxon>
        <taxon>Cyperaceae</taxon>
        <taxon>Cyperoideae</taxon>
        <taxon>Cariceae</taxon>
        <taxon>Carex</taxon>
        <taxon>Carex subgen. Euthyceras</taxon>
    </lineage>
</organism>
<sequence>MEKNKKIVEVRERLDKTLASPDLVNINSIRSLVKSQLRRSGLEGDIDLIVDKRTKEVSNCLQMLRSASGNDESVLKQHETTSNDWKLKQDTDQLRVLYREGPHGTPFHTLCLDGFVDGPIDVCLCVSWEPNLYKKWWPQYNFPTFKIILLDVLKKVRIGEEIFLMRVKVPWPVSEREALVHFFEFEYLKEDLVLVLINTISDEEEVDISTHGFTREGIPKADGTVRLDLVGGFLFQKVNEEKSYLRAIYNVDIKLDFVPASMINFASRQLVASGFKLFQKAVSTVASSDEDYKKALKGPLYARIRHSMNKPTAAEVTLSTNEQVQQNSPTTNGTSVTEIEEEEEWYEAMDEIPESPVTSNQQEMMDTSAACVSPDVSHALSILDGAIAKVRRNGSSGKNEVAKEFQRKFVRFNSDPMNRNGDLDMDGADMANSSLLNGWRYEGPLPRDSRIDAMPSSLHREKNGKVSDEGTLKKANGFNAEGPTTIKKRKSKKWQCCIGRSGASQ</sequence>
<evidence type="ECO:0000256" key="1">
    <source>
        <dbReference type="SAM" id="MobiDB-lite"/>
    </source>
</evidence>
<dbReference type="Gene3D" id="3.30.530.20">
    <property type="match status" value="1"/>
</dbReference>
<comment type="caution">
    <text evidence="2">The sequence shown here is derived from an EMBL/GenBank/DDBJ whole genome shotgun (WGS) entry which is preliminary data.</text>
</comment>
<keyword evidence="3" id="KW-1185">Reference proteome</keyword>
<feature type="region of interest" description="Disordered" evidence="1">
    <location>
        <begin position="318"/>
        <end position="337"/>
    </location>
</feature>
<feature type="region of interest" description="Disordered" evidence="1">
    <location>
        <begin position="459"/>
        <end position="486"/>
    </location>
</feature>
<protein>
    <recommendedName>
        <fullName evidence="4">START domain-containing protein</fullName>
    </recommendedName>
</protein>
<dbReference type="OrthoDB" id="17317at2759"/>
<gene>
    <name evidence="2" type="ORF">FCM35_KLT12541</name>
</gene>
<dbReference type="PANTHER" id="PTHR34560">
    <property type="entry name" value="POLYKETIDE CYCLASE/DEHYDRASE/LIPID TRANSPORT SUPERFAMILY PROTEIN"/>
    <property type="match status" value="1"/>
</dbReference>